<dbReference type="InterPro" id="IPR008225">
    <property type="entry name" value="F420-0_g-glutamyl_ligase"/>
</dbReference>
<dbReference type="InterPro" id="IPR000415">
    <property type="entry name" value="Nitroreductase-like"/>
</dbReference>
<dbReference type="EMBL" id="SMKL01000041">
    <property type="protein sequence ID" value="TDC49474.1"/>
    <property type="molecule type" value="Genomic_DNA"/>
</dbReference>
<protein>
    <submittedName>
        <fullName evidence="12">Coenzyme F420-0:L-glutamate ligase</fullName>
        <ecNumber evidence="12">6.3.2.31</ecNumber>
    </submittedName>
</protein>
<sequence length="431" mass="44509">MDDRRRRRGRDGPRGARPRRGGAGSVSTRYEAFGLPGIPEVRPGDDLVGILATALESAPPGDALRDGDIVVVTSKIVSKAEGRIVAGIDRDAAIDAEAVRTISEWTTPRGRTRIVETRHGFVMAAAGVDASNVELGSIVLLPVDPDGSARRLRDGLAARFGVRVGVVVTDTAGRVWRNGVTDFAVGSAGVRAVDDLRGSVDPYGNDLGVTVVALADELAAASELVRAKLSGMPVAVVRGLPHLLLEPGEEDAGVAALIRPSAEDRFRLGTPEAMRSAVLARRTASSFTPAAVDGSVVRQAVAAAFSAPWPIDTPPWRFVLLESPASRQRLAAALDGAGLLRTAPYVVIPCLVDGSDALLGLGAAVENLLIALGAEGLASAWLFPDPALSAATAELDLPAGWTPIGAVAIGHGAEPAADHPPVDVATVTVTL</sequence>
<dbReference type="InterPro" id="IPR002847">
    <property type="entry name" value="F420-0_gamma-glut_ligase-dom"/>
</dbReference>
<comment type="caution">
    <text evidence="12">The sequence shown here is derived from an EMBL/GenBank/DDBJ whole genome shotgun (WGS) entry which is preliminary data.</text>
</comment>
<evidence type="ECO:0000256" key="4">
    <source>
        <dbReference type="ARBA" id="ARBA00022842"/>
    </source>
</evidence>
<dbReference type="Gene3D" id="3.40.109.10">
    <property type="entry name" value="NADH Oxidase"/>
    <property type="match status" value="1"/>
</dbReference>
<evidence type="ECO:0000313" key="13">
    <source>
        <dbReference type="Proteomes" id="UP000295621"/>
    </source>
</evidence>
<dbReference type="Gene3D" id="3.30.1330.100">
    <property type="entry name" value="CofE-like"/>
    <property type="match status" value="1"/>
</dbReference>
<reference evidence="12 13" key="1">
    <citation type="submission" date="2019-02" db="EMBL/GenBank/DDBJ databases">
        <title>Draft genome sequences of novel Actinobacteria.</title>
        <authorList>
            <person name="Sahin N."/>
            <person name="Ay H."/>
            <person name="Saygin H."/>
        </authorList>
    </citation>
    <scope>NUCLEOTIDE SEQUENCE [LARGE SCALE GENOMIC DNA]</scope>
    <source>
        <strain evidence="12 13">KC603</strain>
    </source>
</reference>
<keyword evidence="7" id="KW-0464">Manganese</keyword>
<dbReference type="Gene3D" id="3.90.1660.10">
    <property type="entry name" value="CofE-like domain"/>
    <property type="match status" value="1"/>
</dbReference>
<keyword evidence="5" id="KW-0630">Potassium</keyword>
<organism evidence="12 13">
    <name type="scientific">Jiangella ureilytica</name>
    <dbReference type="NCBI Taxonomy" id="2530374"/>
    <lineage>
        <taxon>Bacteria</taxon>
        <taxon>Bacillati</taxon>
        <taxon>Actinomycetota</taxon>
        <taxon>Actinomycetes</taxon>
        <taxon>Jiangellales</taxon>
        <taxon>Jiangellaceae</taxon>
        <taxon>Jiangella</taxon>
    </lineage>
</organism>
<gene>
    <name evidence="12" type="ORF">E1212_18030</name>
</gene>
<dbReference type="NCBIfam" id="TIGR01916">
    <property type="entry name" value="F420_cofE"/>
    <property type="match status" value="1"/>
</dbReference>
<keyword evidence="3" id="KW-0547">Nucleotide-binding</keyword>
<dbReference type="InterPro" id="IPR029479">
    <property type="entry name" value="Nitroreductase"/>
</dbReference>
<dbReference type="GO" id="GO:0016491">
    <property type="term" value="F:oxidoreductase activity"/>
    <property type="evidence" value="ECO:0007669"/>
    <property type="project" value="InterPro"/>
</dbReference>
<dbReference type="EC" id="6.3.2.31" evidence="12"/>
<dbReference type="PANTHER" id="PTHR47917:SF1">
    <property type="entry name" value="COENZYME F420:L-GLUTAMATE LIGASE"/>
    <property type="match status" value="1"/>
</dbReference>
<name>A0A4R4RJF9_9ACTN</name>
<keyword evidence="4" id="KW-0460">Magnesium</keyword>
<evidence type="ECO:0000259" key="10">
    <source>
        <dbReference type="Pfam" id="PF00881"/>
    </source>
</evidence>
<dbReference type="GO" id="GO:0046872">
    <property type="term" value="F:metal ion binding"/>
    <property type="evidence" value="ECO:0007669"/>
    <property type="project" value="UniProtKB-KW"/>
</dbReference>
<dbReference type="AlphaFoldDB" id="A0A4R4RJF9"/>
<evidence type="ECO:0000256" key="2">
    <source>
        <dbReference type="ARBA" id="ARBA00022723"/>
    </source>
</evidence>
<feature type="region of interest" description="Disordered" evidence="9">
    <location>
        <begin position="1"/>
        <end position="27"/>
    </location>
</feature>
<dbReference type="GO" id="GO:0005525">
    <property type="term" value="F:GTP binding"/>
    <property type="evidence" value="ECO:0007669"/>
    <property type="project" value="UniProtKB-KW"/>
</dbReference>
<feature type="compositionally biased region" description="Basic and acidic residues" evidence="9">
    <location>
        <begin position="1"/>
        <end position="14"/>
    </location>
</feature>
<evidence type="ECO:0000256" key="5">
    <source>
        <dbReference type="ARBA" id="ARBA00022958"/>
    </source>
</evidence>
<dbReference type="Proteomes" id="UP000295621">
    <property type="component" value="Unassembled WGS sequence"/>
</dbReference>
<evidence type="ECO:0000256" key="3">
    <source>
        <dbReference type="ARBA" id="ARBA00022741"/>
    </source>
</evidence>
<feature type="domain" description="Nitroreductase" evidence="10">
    <location>
        <begin position="279"/>
        <end position="334"/>
    </location>
</feature>
<evidence type="ECO:0000313" key="12">
    <source>
        <dbReference type="EMBL" id="TDC49474.1"/>
    </source>
</evidence>
<dbReference type="SUPFAM" id="SSF144010">
    <property type="entry name" value="CofE-like"/>
    <property type="match status" value="1"/>
</dbReference>
<keyword evidence="6" id="KW-0342">GTP-binding</keyword>
<proteinExistence type="predicted"/>
<accession>A0A4R4RJF9</accession>
<dbReference type="OrthoDB" id="9788295at2"/>
<keyword evidence="13" id="KW-1185">Reference proteome</keyword>
<evidence type="ECO:0000259" key="11">
    <source>
        <dbReference type="Pfam" id="PF01996"/>
    </source>
</evidence>
<evidence type="ECO:0000256" key="1">
    <source>
        <dbReference type="ARBA" id="ARBA00022598"/>
    </source>
</evidence>
<evidence type="ECO:0000256" key="7">
    <source>
        <dbReference type="ARBA" id="ARBA00023211"/>
    </source>
</evidence>
<dbReference type="SUPFAM" id="SSF55469">
    <property type="entry name" value="FMN-dependent nitroreductase-like"/>
    <property type="match status" value="1"/>
</dbReference>
<dbReference type="Pfam" id="PF01996">
    <property type="entry name" value="F420_ligase"/>
    <property type="match status" value="1"/>
</dbReference>
<keyword evidence="2" id="KW-0479">Metal-binding</keyword>
<dbReference type="Pfam" id="PF00881">
    <property type="entry name" value="Nitroreductase"/>
    <property type="match status" value="1"/>
</dbReference>
<feature type="domain" description="Coenzyme F420:L-glutamate ligase-like" evidence="11">
    <location>
        <begin position="38"/>
        <end position="239"/>
    </location>
</feature>
<dbReference type="NCBIfam" id="NF009810">
    <property type="entry name" value="PRK13294.1"/>
    <property type="match status" value="1"/>
</dbReference>
<keyword evidence="1 12" id="KW-0436">Ligase</keyword>
<evidence type="ECO:0000256" key="6">
    <source>
        <dbReference type="ARBA" id="ARBA00023134"/>
    </source>
</evidence>
<evidence type="ECO:0000256" key="9">
    <source>
        <dbReference type="SAM" id="MobiDB-lite"/>
    </source>
</evidence>
<evidence type="ECO:0000256" key="8">
    <source>
        <dbReference type="ARBA" id="ARBA00023268"/>
    </source>
</evidence>
<dbReference type="PANTHER" id="PTHR47917">
    <property type="match status" value="1"/>
</dbReference>
<dbReference type="GO" id="GO:0052618">
    <property type="term" value="F:coenzyme F420-0:L-glutamate ligase activity"/>
    <property type="evidence" value="ECO:0007669"/>
    <property type="project" value="UniProtKB-EC"/>
</dbReference>
<dbReference type="CDD" id="cd02062">
    <property type="entry name" value="Nitro_FMN_reductase"/>
    <property type="match status" value="1"/>
</dbReference>
<keyword evidence="8" id="KW-0511">Multifunctional enzyme</keyword>